<dbReference type="Proteomes" id="UP001213000">
    <property type="component" value="Unassembled WGS sequence"/>
</dbReference>
<evidence type="ECO:0000313" key="3">
    <source>
        <dbReference type="Proteomes" id="UP001213000"/>
    </source>
</evidence>
<dbReference type="EMBL" id="JANIEX010000925">
    <property type="protein sequence ID" value="KAJ3562006.1"/>
    <property type="molecule type" value="Genomic_DNA"/>
</dbReference>
<organism evidence="2 3">
    <name type="scientific">Leucocoprinus birnbaumii</name>
    <dbReference type="NCBI Taxonomy" id="56174"/>
    <lineage>
        <taxon>Eukaryota</taxon>
        <taxon>Fungi</taxon>
        <taxon>Dikarya</taxon>
        <taxon>Basidiomycota</taxon>
        <taxon>Agaricomycotina</taxon>
        <taxon>Agaricomycetes</taxon>
        <taxon>Agaricomycetidae</taxon>
        <taxon>Agaricales</taxon>
        <taxon>Agaricineae</taxon>
        <taxon>Agaricaceae</taxon>
        <taxon>Leucocoprinus</taxon>
    </lineage>
</organism>
<protein>
    <submittedName>
        <fullName evidence="2">Uncharacterized protein</fullName>
    </submittedName>
</protein>
<feature type="compositionally biased region" description="Acidic residues" evidence="1">
    <location>
        <begin position="173"/>
        <end position="183"/>
    </location>
</feature>
<feature type="compositionally biased region" description="Acidic residues" evidence="1">
    <location>
        <begin position="137"/>
        <end position="150"/>
    </location>
</feature>
<gene>
    <name evidence="2" type="ORF">NP233_g9841</name>
</gene>
<name>A0AAD5VLE6_9AGAR</name>
<proteinExistence type="predicted"/>
<accession>A0AAD5VLE6</accession>
<reference evidence="2" key="1">
    <citation type="submission" date="2022-07" db="EMBL/GenBank/DDBJ databases">
        <title>Genome Sequence of Leucocoprinus birnbaumii.</title>
        <authorList>
            <person name="Buettner E."/>
        </authorList>
    </citation>
    <scope>NUCLEOTIDE SEQUENCE</scope>
    <source>
        <strain evidence="2">VT141</strain>
    </source>
</reference>
<dbReference type="AlphaFoldDB" id="A0AAD5VLE6"/>
<evidence type="ECO:0000256" key="1">
    <source>
        <dbReference type="SAM" id="MobiDB-lite"/>
    </source>
</evidence>
<sequence length="191" mass="20946">MISCEACGEGFRRRRGYVTHGRQSKRVDCQEAYLDYVRADRNPSENQEPPEESITGDYAMLDLDADDFEDLTPAPFAGDFFGTASDYTGEHFGQEDVEVAEMPAAMPPNDKDLGSSRRNADDLLSEEFLEEARPGDIGEEELVFEQEGDWEPSRDPSPDGSTAAVPIEGDASATDESEADAEIVADLSKAH</sequence>
<evidence type="ECO:0000313" key="2">
    <source>
        <dbReference type="EMBL" id="KAJ3562006.1"/>
    </source>
</evidence>
<feature type="compositionally biased region" description="Basic and acidic residues" evidence="1">
    <location>
        <begin position="109"/>
        <end position="121"/>
    </location>
</feature>
<feature type="region of interest" description="Disordered" evidence="1">
    <location>
        <begin position="99"/>
        <end position="191"/>
    </location>
</feature>
<keyword evidence="3" id="KW-1185">Reference proteome</keyword>
<comment type="caution">
    <text evidence="2">The sequence shown here is derived from an EMBL/GenBank/DDBJ whole genome shotgun (WGS) entry which is preliminary data.</text>
</comment>